<proteinExistence type="predicted"/>
<accession>A0ABT6XTK2</accession>
<evidence type="ECO:0008006" key="4">
    <source>
        <dbReference type="Google" id="ProtNLM"/>
    </source>
</evidence>
<organism evidence="2 3">
    <name type="scientific">Flavobacterium sedimenticola</name>
    <dbReference type="NCBI Taxonomy" id="3043286"/>
    <lineage>
        <taxon>Bacteria</taxon>
        <taxon>Pseudomonadati</taxon>
        <taxon>Bacteroidota</taxon>
        <taxon>Flavobacteriia</taxon>
        <taxon>Flavobacteriales</taxon>
        <taxon>Flavobacteriaceae</taxon>
        <taxon>Flavobacterium</taxon>
    </lineage>
</organism>
<keyword evidence="3" id="KW-1185">Reference proteome</keyword>
<name>A0ABT6XTK2_9FLAO</name>
<sequence>MEKEQWIQKIMSSTNGMTTVEPNDNLLSTIQKKIQQQNKVSPKTVWMTAASIAALIAINIFLLGNQNKQKDNTTAIYFENTVNQSNQLY</sequence>
<evidence type="ECO:0000256" key="1">
    <source>
        <dbReference type="SAM" id="Phobius"/>
    </source>
</evidence>
<feature type="transmembrane region" description="Helical" evidence="1">
    <location>
        <begin position="45"/>
        <end position="64"/>
    </location>
</feature>
<dbReference type="EMBL" id="JASGBP010000011">
    <property type="protein sequence ID" value="MDI9258348.1"/>
    <property type="molecule type" value="Genomic_DNA"/>
</dbReference>
<dbReference type="Proteomes" id="UP001230035">
    <property type="component" value="Unassembled WGS sequence"/>
</dbReference>
<keyword evidence="1" id="KW-0812">Transmembrane</keyword>
<keyword evidence="1" id="KW-0472">Membrane</keyword>
<keyword evidence="1" id="KW-1133">Transmembrane helix</keyword>
<evidence type="ECO:0000313" key="3">
    <source>
        <dbReference type="Proteomes" id="UP001230035"/>
    </source>
</evidence>
<comment type="caution">
    <text evidence="2">The sequence shown here is derived from an EMBL/GenBank/DDBJ whole genome shotgun (WGS) entry which is preliminary data.</text>
</comment>
<reference evidence="2 3" key="1">
    <citation type="submission" date="2023-05" db="EMBL/GenBank/DDBJ databases">
        <title>Flavobacterium sedimenti sp. nov., isolated from the sediment.</title>
        <authorList>
            <person name="Wu N."/>
        </authorList>
    </citation>
    <scope>NUCLEOTIDE SEQUENCE [LARGE SCALE GENOMIC DNA]</scope>
    <source>
        <strain evidence="2 3">YZ-48</strain>
    </source>
</reference>
<protein>
    <recommendedName>
        <fullName evidence="4">Anti-sigma factor</fullName>
    </recommendedName>
</protein>
<gene>
    <name evidence="2" type="ORF">QHT84_13060</name>
</gene>
<evidence type="ECO:0000313" key="2">
    <source>
        <dbReference type="EMBL" id="MDI9258348.1"/>
    </source>
</evidence>
<dbReference type="RefSeq" id="WP_283240015.1">
    <property type="nucleotide sequence ID" value="NZ_JASGBP010000011.1"/>
</dbReference>